<evidence type="ECO:0008006" key="4">
    <source>
        <dbReference type="Google" id="ProtNLM"/>
    </source>
</evidence>
<protein>
    <recommendedName>
        <fullName evidence="4">Leucine-rich repeat protein</fullName>
    </recommendedName>
</protein>
<keyword evidence="1" id="KW-0433">Leucine-rich repeat</keyword>
<name>A0A6C0H1A6_9ZZZZ</name>
<evidence type="ECO:0000256" key="1">
    <source>
        <dbReference type="ARBA" id="ARBA00022614"/>
    </source>
</evidence>
<organism evidence="3">
    <name type="scientific">viral metagenome</name>
    <dbReference type="NCBI Taxonomy" id="1070528"/>
    <lineage>
        <taxon>unclassified sequences</taxon>
        <taxon>metagenomes</taxon>
        <taxon>organismal metagenomes</taxon>
    </lineage>
</organism>
<dbReference type="Gene3D" id="3.80.10.10">
    <property type="entry name" value="Ribonuclease Inhibitor"/>
    <property type="match status" value="1"/>
</dbReference>
<dbReference type="SUPFAM" id="SSF52058">
    <property type="entry name" value="L domain-like"/>
    <property type="match status" value="1"/>
</dbReference>
<keyword evidence="2" id="KW-0677">Repeat</keyword>
<dbReference type="AlphaFoldDB" id="A0A6C0H1A6"/>
<reference evidence="3" key="1">
    <citation type="journal article" date="2020" name="Nature">
        <title>Giant virus diversity and host interactions through global metagenomics.</title>
        <authorList>
            <person name="Schulz F."/>
            <person name="Roux S."/>
            <person name="Paez-Espino D."/>
            <person name="Jungbluth S."/>
            <person name="Walsh D.A."/>
            <person name="Denef V.J."/>
            <person name="McMahon K.D."/>
            <person name="Konstantinidis K.T."/>
            <person name="Eloe-Fadrosh E.A."/>
            <person name="Kyrpides N.C."/>
            <person name="Woyke T."/>
        </authorList>
    </citation>
    <scope>NUCLEOTIDE SEQUENCE</scope>
    <source>
        <strain evidence="3">GVMAG-M-3300023179-4</strain>
    </source>
</reference>
<dbReference type="PROSITE" id="PS51450">
    <property type="entry name" value="LRR"/>
    <property type="match status" value="1"/>
</dbReference>
<proteinExistence type="predicted"/>
<evidence type="ECO:0000313" key="3">
    <source>
        <dbReference type="EMBL" id="QHT73925.1"/>
    </source>
</evidence>
<sequence>MDIVQKRINDCLQNNSLKLDLSNLNLEYLPNLPENLIELYCDQNQLILLPDNLPKNLCILNCSFNKLKFLPNLPNNLEYLYCNNNNLLSLPNEFPNTIKGFDCRHNNLKFLPYINNKNIKGYIVGNELPNRIPGEGFYNYLYRYYKITEENSKNCIKDRSSIMVYITI</sequence>
<dbReference type="InterPro" id="IPR001611">
    <property type="entry name" value="Leu-rich_rpt"/>
</dbReference>
<dbReference type="EMBL" id="MN739834">
    <property type="protein sequence ID" value="QHT73925.1"/>
    <property type="molecule type" value="Genomic_DNA"/>
</dbReference>
<dbReference type="PANTHER" id="PTHR47114">
    <property type="match status" value="1"/>
</dbReference>
<evidence type="ECO:0000256" key="2">
    <source>
        <dbReference type="ARBA" id="ARBA00022737"/>
    </source>
</evidence>
<dbReference type="InterPro" id="IPR051071">
    <property type="entry name" value="LRR-bact_E3_ubiq_ligases"/>
</dbReference>
<dbReference type="InterPro" id="IPR032675">
    <property type="entry name" value="LRR_dom_sf"/>
</dbReference>
<dbReference type="PANTHER" id="PTHR47114:SF2">
    <property type="entry name" value="OLIGODENDROCYTE-MYELIN GLYCOPROTEIN"/>
    <property type="match status" value="1"/>
</dbReference>
<accession>A0A6C0H1A6</accession>
<dbReference type="SMART" id="SM00364">
    <property type="entry name" value="LRR_BAC"/>
    <property type="match status" value="3"/>
</dbReference>